<reference evidence="2" key="1">
    <citation type="submission" date="2019-12" db="EMBL/GenBank/DDBJ databases">
        <authorList>
            <person name="Scholes J."/>
        </authorList>
    </citation>
    <scope>NUCLEOTIDE SEQUENCE</scope>
</reference>
<evidence type="ECO:0000256" key="1">
    <source>
        <dbReference type="SAM" id="SignalP"/>
    </source>
</evidence>
<dbReference type="EMBL" id="CACSLK010019758">
    <property type="protein sequence ID" value="CAA0819879.1"/>
    <property type="molecule type" value="Genomic_DNA"/>
</dbReference>
<proteinExistence type="predicted"/>
<dbReference type="InterPro" id="IPR034565">
    <property type="entry name" value="Put_cell_wall"/>
</dbReference>
<evidence type="ECO:0000313" key="3">
    <source>
        <dbReference type="Proteomes" id="UP001153555"/>
    </source>
</evidence>
<dbReference type="OrthoDB" id="1931827at2759"/>
<feature type="signal peptide" evidence="1">
    <location>
        <begin position="1"/>
        <end position="26"/>
    </location>
</feature>
<dbReference type="PANTHER" id="PTHR36733">
    <property type="entry name" value="CELL WALL PROTEIN-RELATED"/>
    <property type="match status" value="1"/>
</dbReference>
<evidence type="ECO:0000313" key="2">
    <source>
        <dbReference type="EMBL" id="CAA0819879.1"/>
    </source>
</evidence>
<accession>A0A9N7RAZ8</accession>
<protein>
    <submittedName>
        <fullName evidence="2">Cell wall protein</fullName>
    </submittedName>
</protein>
<organism evidence="2 3">
    <name type="scientific">Striga hermonthica</name>
    <name type="common">Purple witchweed</name>
    <name type="synonym">Buchnera hermonthica</name>
    <dbReference type="NCBI Taxonomy" id="68872"/>
    <lineage>
        <taxon>Eukaryota</taxon>
        <taxon>Viridiplantae</taxon>
        <taxon>Streptophyta</taxon>
        <taxon>Embryophyta</taxon>
        <taxon>Tracheophyta</taxon>
        <taxon>Spermatophyta</taxon>
        <taxon>Magnoliopsida</taxon>
        <taxon>eudicotyledons</taxon>
        <taxon>Gunneridae</taxon>
        <taxon>Pentapetalae</taxon>
        <taxon>asterids</taxon>
        <taxon>lamiids</taxon>
        <taxon>Lamiales</taxon>
        <taxon>Orobanchaceae</taxon>
        <taxon>Buchnereae</taxon>
        <taxon>Striga</taxon>
    </lineage>
</organism>
<feature type="chain" id="PRO_5040209577" evidence="1">
    <location>
        <begin position="27"/>
        <end position="110"/>
    </location>
</feature>
<dbReference type="AlphaFoldDB" id="A0A9N7RAZ8"/>
<name>A0A9N7RAZ8_STRHE</name>
<dbReference type="PANTHER" id="PTHR36733:SF1">
    <property type="entry name" value="CELL WALL PROTEIN-RELATED"/>
    <property type="match status" value="1"/>
</dbReference>
<sequence length="110" mass="11649">MASTTAIFLGFTIFLLTSLTVHMANGREVPTENTHLHPEWAGHFDRSVLIPGIGRVIFPKKGSHANPFTYNPVTGGSNGGLTGGHSYVPSGDHTFLSNPVDGEISAPSHP</sequence>
<comment type="caution">
    <text evidence="2">The sequence shown here is derived from an EMBL/GenBank/DDBJ whole genome shotgun (WGS) entry which is preliminary data.</text>
</comment>
<keyword evidence="3" id="KW-1185">Reference proteome</keyword>
<keyword evidence="1" id="KW-0732">Signal</keyword>
<gene>
    <name evidence="2" type="ORF">SHERM_18132</name>
</gene>
<dbReference type="Proteomes" id="UP001153555">
    <property type="component" value="Unassembled WGS sequence"/>
</dbReference>